<feature type="region of interest" description="Disordered" evidence="6">
    <location>
        <begin position="281"/>
        <end position="419"/>
    </location>
</feature>
<evidence type="ECO:0000313" key="10">
    <source>
        <dbReference type="Proteomes" id="UP001446871"/>
    </source>
</evidence>
<keyword evidence="4 7" id="KW-0472">Membrane</keyword>
<dbReference type="Proteomes" id="UP001446871">
    <property type="component" value="Unassembled WGS sequence"/>
</dbReference>
<feature type="transmembrane region" description="Helical" evidence="7">
    <location>
        <begin position="121"/>
        <end position="142"/>
    </location>
</feature>
<protein>
    <recommendedName>
        <fullName evidence="8">Rhodopsin domain-containing protein</fullName>
    </recommendedName>
</protein>
<dbReference type="InterPro" id="IPR052337">
    <property type="entry name" value="SAT4-like"/>
</dbReference>
<dbReference type="EMBL" id="JAQQWM010000009">
    <property type="protein sequence ID" value="KAK8046329.1"/>
    <property type="molecule type" value="Genomic_DNA"/>
</dbReference>
<comment type="caution">
    <text evidence="9">The sequence shown here is derived from an EMBL/GenBank/DDBJ whole genome shotgun (WGS) entry which is preliminary data.</text>
</comment>
<proteinExistence type="inferred from homology"/>
<dbReference type="PANTHER" id="PTHR33048">
    <property type="entry name" value="PTH11-LIKE INTEGRAL MEMBRANE PROTEIN (AFU_ORTHOLOGUE AFUA_5G11245)"/>
    <property type="match status" value="1"/>
</dbReference>
<comment type="subcellular location">
    <subcellularLocation>
        <location evidence="1">Membrane</location>
        <topology evidence="1">Multi-pass membrane protein</topology>
    </subcellularLocation>
</comment>
<evidence type="ECO:0000256" key="1">
    <source>
        <dbReference type="ARBA" id="ARBA00004141"/>
    </source>
</evidence>
<feature type="transmembrane region" description="Helical" evidence="7">
    <location>
        <begin position="208"/>
        <end position="226"/>
    </location>
</feature>
<feature type="compositionally biased region" description="Basic and acidic residues" evidence="6">
    <location>
        <begin position="351"/>
        <end position="378"/>
    </location>
</feature>
<comment type="similarity">
    <text evidence="5">Belongs to the SAT4 family.</text>
</comment>
<feature type="transmembrane region" description="Helical" evidence="7">
    <location>
        <begin position="86"/>
        <end position="109"/>
    </location>
</feature>
<evidence type="ECO:0000256" key="2">
    <source>
        <dbReference type="ARBA" id="ARBA00022692"/>
    </source>
</evidence>
<dbReference type="PANTHER" id="PTHR33048:SF96">
    <property type="entry name" value="INTEGRAL MEMBRANE PROTEIN"/>
    <property type="match status" value="1"/>
</dbReference>
<evidence type="ECO:0000256" key="6">
    <source>
        <dbReference type="SAM" id="MobiDB-lite"/>
    </source>
</evidence>
<feature type="transmembrane region" description="Helical" evidence="7">
    <location>
        <begin position="12"/>
        <end position="31"/>
    </location>
</feature>
<keyword evidence="3 7" id="KW-1133">Transmembrane helix</keyword>
<dbReference type="Pfam" id="PF20684">
    <property type="entry name" value="Fung_rhodopsin"/>
    <property type="match status" value="1"/>
</dbReference>
<name>A0ABR1TI73_9PEZI</name>
<evidence type="ECO:0000256" key="4">
    <source>
        <dbReference type="ARBA" id="ARBA00023136"/>
    </source>
</evidence>
<sequence>MTVETRGPQIAANAWAFVVLTSIATILRVYCRGWVTKAFGLDDWLAVVAQIMFLVFCSYEITGVSYGTGVHFKDIPTENFSHAMQMWWTCEPTYVLTNMAIKASIAIFLHRICIERMHKIVIWSILGLTEVYSLFFFLLFVLQCRPTALFWLRYTPEPPPGICLDATIVAKSFYAYSAISCLTDWTYSLLPITLVWNLQMNIRMKISVVLLLAAGVIASSATIVRFPYLHSLVDVDDFLYSTSDVAIWSTVETGIAITTAGLATLRPLFRSVFGLGSSAPGAGTSARQAGYLQTGSRSRMTGNGGNKSGNRAHGRNRSGHDNNDPDAGAFDLYERPQPSSQMGVTTVVNYGKDHDDPEKGVFDKKSVASSSIHERSGDWDGGSQADLARQHQLHHQPERSAWNITVKKSIVQTRNEDGS</sequence>
<evidence type="ECO:0000256" key="3">
    <source>
        <dbReference type="ARBA" id="ARBA00022989"/>
    </source>
</evidence>
<evidence type="ECO:0000256" key="7">
    <source>
        <dbReference type="SAM" id="Phobius"/>
    </source>
</evidence>
<gene>
    <name evidence="9" type="ORF">PG996_014393</name>
</gene>
<feature type="domain" description="Rhodopsin" evidence="8">
    <location>
        <begin position="27"/>
        <end position="270"/>
    </location>
</feature>
<dbReference type="InterPro" id="IPR049326">
    <property type="entry name" value="Rhodopsin_dom_fungi"/>
</dbReference>
<accession>A0ABR1TI73</accession>
<evidence type="ECO:0000256" key="5">
    <source>
        <dbReference type="ARBA" id="ARBA00038359"/>
    </source>
</evidence>
<feature type="transmembrane region" description="Helical" evidence="7">
    <location>
        <begin position="174"/>
        <end position="196"/>
    </location>
</feature>
<reference evidence="9 10" key="1">
    <citation type="submission" date="2023-01" db="EMBL/GenBank/DDBJ databases">
        <title>Analysis of 21 Apiospora genomes using comparative genomics revels a genus with tremendous synthesis potential of carbohydrate active enzymes and secondary metabolites.</title>
        <authorList>
            <person name="Sorensen T."/>
        </authorList>
    </citation>
    <scope>NUCLEOTIDE SEQUENCE [LARGE SCALE GENOMIC DNA]</scope>
    <source>
        <strain evidence="9 10">CBS 83171</strain>
    </source>
</reference>
<evidence type="ECO:0000313" key="9">
    <source>
        <dbReference type="EMBL" id="KAK8046329.1"/>
    </source>
</evidence>
<keyword evidence="10" id="KW-1185">Reference proteome</keyword>
<feature type="transmembrane region" description="Helical" evidence="7">
    <location>
        <begin position="43"/>
        <end position="66"/>
    </location>
</feature>
<keyword evidence="2 7" id="KW-0812">Transmembrane</keyword>
<evidence type="ECO:0000259" key="8">
    <source>
        <dbReference type="Pfam" id="PF20684"/>
    </source>
</evidence>
<organism evidence="9 10">
    <name type="scientific">Apiospora saccharicola</name>
    <dbReference type="NCBI Taxonomy" id="335842"/>
    <lineage>
        <taxon>Eukaryota</taxon>
        <taxon>Fungi</taxon>
        <taxon>Dikarya</taxon>
        <taxon>Ascomycota</taxon>
        <taxon>Pezizomycotina</taxon>
        <taxon>Sordariomycetes</taxon>
        <taxon>Xylariomycetidae</taxon>
        <taxon>Amphisphaeriales</taxon>
        <taxon>Apiosporaceae</taxon>
        <taxon>Apiospora</taxon>
    </lineage>
</organism>
<feature type="compositionally biased region" description="Polar residues" evidence="6">
    <location>
        <begin position="285"/>
        <end position="301"/>
    </location>
</feature>
<feature type="compositionally biased region" description="Polar residues" evidence="6">
    <location>
        <begin position="337"/>
        <end position="348"/>
    </location>
</feature>